<reference evidence="1 2" key="1">
    <citation type="submission" date="2020-08" db="EMBL/GenBank/DDBJ databases">
        <title>Studying the diversity of plant-associated saprophytic bacteria and their role in host health and plant-pathogen interactions.</title>
        <authorList>
            <person name="Potnis N."/>
        </authorList>
    </citation>
    <scope>NUCLEOTIDE SEQUENCE [LARGE SCALE GENOMIC DNA]</scope>
    <source>
        <strain evidence="1 2">CFBP 7922</strain>
    </source>
</reference>
<protein>
    <submittedName>
        <fullName evidence="1">Uncharacterized protein</fullName>
    </submittedName>
</protein>
<proteinExistence type="predicted"/>
<dbReference type="EMBL" id="JACHNL010000002">
    <property type="protein sequence ID" value="MBB4722650.1"/>
    <property type="molecule type" value="Genomic_DNA"/>
</dbReference>
<evidence type="ECO:0000313" key="2">
    <source>
        <dbReference type="Proteomes" id="UP000576603"/>
    </source>
</evidence>
<dbReference type="RefSeq" id="WP_184444490.1">
    <property type="nucleotide sequence ID" value="NZ_JACHNL010000002.1"/>
</dbReference>
<name>A0AAW3U1Q1_XANEU</name>
<organism evidence="1 2">
    <name type="scientific">Xanthomonas euvesicatoria</name>
    <dbReference type="NCBI Taxonomy" id="456327"/>
    <lineage>
        <taxon>Bacteria</taxon>
        <taxon>Pseudomonadati</taxon>
        <taxon>Pseudomonadota</taxon>
        <taxon>Gammaproteobacteria</taxon>
        <taxon>Lysobacterales</taxon>
        <taxon>Lysobacteraceae</taxon>
        <taxon>Xanthomonas</taxon>
    </lineage>
</organism>
<gene>
    <name evidence="1" type="ORF">FHY32_000968</name>
</gene>
<comment type="caution">
    <text evidence="1">The sequence shown here is derived from an EMBL/GenBank/DDBJ whole genome shotgun (WGS) entry which is preliminary data.</text>
</comment>
<accession>A0AAW3U1Q1</accession>
<sequence>MPIAMAVIGAGTAVYQGKQQAKAIGEQMQAEQNQIDAKAQVDTLQRMAEARSLRATARASAAEAAIGGNSLQAIDNDIMAQAGRDVAMIEGNRERGVAASSADAAARTRVANAEMVGGVINTAASGATSAYSTYQIKKRGDTNGKG</sequence>
<dbReference type="Pfam" id="PF24072">
    <property type="entry name" value="T7_gp14"/>
    <property type="match status" value="1"/>
</dbReference>
<dbReference type="AlphaFoldDB" id="A0AAW3U1Q1"/>
<dbReference type="Proteomes" id="UP000576603">
    <property type="component" value="Unassembled WGS sequence"/>
</dbReference>
<evidence type="ECO:0000313" key="1">
    <source>
        <dbReference type="EMBL" id="MBB4722650.1"/>
    </source>
</evidence>
<dbReference type="InterPro" id="IPR038996">
    <property type="entry name" value="Gp14"/>
</dbReference>